<proteinExistence type="predicted"/>
<sequence length="40" mass="4556">MHFRTLETQTHLQVLLVADQHVDVFDDGGEHPLGFLLRIG</sequence>
<gene>
    <name evidence="1" type="ORF">SDC9_172365</name>
</gene>
<accession>A0A645GGP3</accession>
<comment type="caution">
    <text evidence="1">The sequence shown here is derived from an EMBL/GenBank/DDBJ whole genome shotgun (WGS) entry which is preliminary data.</text>
</comment>
<organism evidence="1">
    <name type="scientific">bioreactor metagenome</name>
    <dbReference type="NCBI Taxonomy" id="1076179"/>
    <lineage>
        <taxon>unclassified sequences</taxon>
        <taxon>metagenomes</taxon>
        <taxon>ecological metagenomes</taxon>
    </lineage>
</organism>
<name>A0A645GGP3_9ZZZZ</name>
<protein>
    <submittedName>
        <fullName evidence="1">Uncharacterized protein</fullName>
    </submittedName>
</protein>
<dbReference type="EMBL" id="VSSQ01073976">
    <property type="protein sequence ID" value="MPN24959.1"/>
    <property type="molecule type" value="Genomic_DNA"/>
</dbReference>
<dbReference type="AlphaFoldDB" id="A0A645GGP3"/>
<evidence type="ECO:0000313" key="1">
    <source>
        <dbReference type="EMBL" id="MPN24959.1"/>
    </source>
</evidence>
<reference evidence="1" key="1">
    <citation type="submission" date="2019-08" db="EMBL/GenBank/DDBJ databases">
        <authorList>
            <person name="Kucharzyk K."/>
            <person name="Murdoch R.W."/>
            <person name="Higgins S."/>
            <person name="Loffler F."/>
        </authorList>
    </citation>
    <scope>NUCLEOTIDE SEQUENCE</scope>
</reference>